<dbReference type="InterPro" id="IPR040108">
    <property type="entry name" value="Laa1/Sip1/HEATR5"/>
</dbReference>
<dbReference type="PANTHER" id="PTHR21663">
    <property type="entry name" value="HYPOTHETICAL HEAT DOMAIN-CONTAINING"/>
    <property type="match status" value="1"/>
</dbReference>
<dbReference type="GO" id="GO:0016020">
    <property type="term" value="C:membrane"/>
    <property type="evidence" value="ECO:0007669"/>
    <property type="project" value="TreeGrafter"/>
</dbReference>
<name>A0A0N4YZU7_NIPBR</name>
<sequence>LRFKDVITRFSSVPEPEFPGHVILEQFQAQVVQRLMSVCDIERAHLDLPLAKELQMSSGKYYTCNVEL</sequence>
<dbReference type="GO" id="GO:0030139">
    <property type="term" value="C:endocytic vesicle"/>
    <property type="evidence" value="ECO:0007669"/>
    <property type="project" value="TreeGrafter"/>
</dbReference>
<dbReference type="InterPro" id="IPR046837">
    <property type="entry name" value="Laa1/Sip1/HEATR5-like_HEAT"/>
</dbReference>
<dbReference type="AlphaFoldDB" id="A0A0N4YZU7"/>
<dbReference type="Pfam" id="PF20210">
    <property type="entry name" value="Laa1_Sip1_HTR5"/>
    <property type="match status" value="1"/>
</dbReference>
<evidence type="ECO:0000313" key="1">
    <source>
        <dbReference type="WBParaSite" id="NBR_0002276901-mRNA-1"/>
    </source>
</evidence>
<dbReference type="PANTHER" id="PTHR21663:SF0">
    <property type="entry name" value="HEAT REPEAT-CONTAINING PROTEIN 5B"/>
    <property type="match status" value="1"/>
</dbReference>
<dbReference type="GO" id="GO:0006897">
    <property type="term" value="P:endocytosis"/>
    <property type="evidence" value="ECO:0007669"/>
    <property type="project" value="TreeGrafter"/>
</dbReference>
<proteinExistence type="predicted"/>
<organism evidence="1">
    <name type="scientific">Nippostrongylus brasiliensis</name>
    <name type="common">Rat hookworm</name>
    <dbReference type="NCBI Taxonomy" id="27835"/>
    <lineage>
        <taxon>Eukaryota</taxon>
        <taxon>Metazoa</taxon>
        <taxon>Ecdysozoa</taxon>
        <taxon>Nematoda</taxon>
        <taxon>Chromadorea</taxon>
        <taxon>Rhabditida</taxon>
        <taxon>Rhabditina</taxon>
        <taxon>Rhabditomorpha</taxon>
        <taxon>Strongyloidea</taxon>
        <taxon>Heligmosomidae</taxon>
        <taxon>Nippostrongylus</taxon>
    </lineage>
</organism>
<dbReference type="WBParaSite" id="NBR_0002276901-mRNA-1">
    <property type="protein sequence ID" value="NBR_0002276901-mRNA-1"/>
    <property type="gene ID" value="NBR_0002276901"/>
</dbReference>
<dbReference type="GO" id="GO:0042147">
    <property type="term" value="P:retrograde transport, endosome to Golgi"/>
    <property type="evidence" value="ECO:0007669"/>
    <property type="project" value="TreeGrafter"/>
</dbReference>
<accession>A0A0N4YZU7</accession>
<dbReference type="GO" id="GO:0008104">
    <property type="term" value="P:intracellular protein localization"/>
    <property type="evidence" value="ECO:0007669"/>
    <property type="project" value="TreeGrafter"/>
</dbReference>
<dbReference type="GO" id="GO:0005794">
    <property type="term" value="C:Golgi apparatus"/>
    <property type="evidence" value="ECO:0007669"/>
    <property type="project" value="TreeGrafter"/>
</dbReference>
<protein>
    <submittedName>
        <fullName evidence="1">tRNA-synt_2 domain-containing protein</fullName>
    </submittedName>
</protein>
<reference evidence="1" key="1">
    <citation type="submission" date="2017-02" db="UniProtKB">
        <authorList>
            <consortium name="WormBaseParasite"/>
        </authorList>
    </citation>
    <scope>IDENTIFICATION</scope>
</reference>
<dbReference type="GO" id="GO:0005829">
    <property type="term" value="C:cytosol"/>
    <property type="evidence" value="ECO:0007669"/>
    <property type="project" value="GOC"/>
</dbReference>